<protein>
    <submittedName>
        <fullName evidence="10">MFS transporter</fullName>
    </submittedName>
</protein>
<feature type="transmembrane region" description="Helical" evidence="8">
    <location>
        <begin position="106"/>
        <end position="129"/>
    </location>
</feature>
<dbReference type="Proteomes" id="UP000244928">
    <property type="component" value="Plasmid unnamed1"/>
</dbReference>
<feature type="domain" description="Major facilitator superfamily (MFS) profile" evidence="9">
    <location>
        <begin position="15"/>
        <end position="492"/>
    </location>
</feature>
<evidence type="ECO:0000256" key="5">
    <source>
        <dbReference type="ARBA" id="ARBA00022989"/>
    </source>
</evidence>
<dbReference type="KEGG" id="dlu:A6035_17295"/>
<feature type="transmembrane region" description="Helical" evidence="8">
    <location>
        <begin position="141"/>
        <end position="160"/>
    </location>
</feature>
<feature type="transmembrane region" description="Helical" evidence="8">
    <location>
        <begin position="201"/>
        <end position="220"/>
    </location>
</feature>
<dbReference type="PROSITE" id="PS50850">
    <property type="entry name" value="MFS"/>
    <property type="match status" value="1"/>
</dbReference>
<feature type="transmembrane region" description="Helical" evidence="8">
    <location>
        <begin position="469"/>
        <end position="488"/>
    </location>
</feature>
<evidence type="ECO:0000313" key="10">
    <source>
        <dbReference type="EMBL" id="AWH94110.1"/>
    </source>
</evidence>
<feature type="transmembrane region" description="Helical" evidence="8">
    <location>
        <begin position="358"/>
        <end position="380"/>
    </location>
</feature>
<reference evidence="10 11" key="1">
    <citation type="submission" date="2016-04" db="EMBL/GenBank/DDBJ databases">
        <title>Complete genome sequence of Dietzia lutea YIM 80766T, a strain isolated from desert soil in Egypt.</title>
        <authorList>
            <person name="Zhao J."/>
            <person name="Hu B."/>
            <person name="Geng S."/>
            <person name="Nie Y."/>
            <person name="Tang Y."/>
        </authorList>
    </citation>
    <scope>NUCLEOTIDE SEQUENCE [LARGE SCALE GENOMIC DNA]</scope>
    <source>
        <strain evidence="10 11">YIM 80766</strain>
        <plasmid evidence="10 11">unnamed1</plasmid>
    </source>
</reference>
<feature type="transmembrane region" description="Helical" evidence="8">
    <location>
        <begin position="51"/>
        <end position="69"/>
    </location>
</feature>
<dbReference type="Pfam" id="PF07690">
    <property type="entry name" value="MFS_1"/>
    <property type="match status" value="1"/>
</dbReference>
<keyword evidence="11" id="KW-1185">Reference proteome</keyword>
<dbReference type="GO" id="GO:0005886">
    <property type="term" value="C:plasma membrane"/>
    <property type="evidence" value="ECO:0007669"/>
    <property type="project" value="UniProtKB-SubCell"/>
</dbReference>
<evidence type="ECO:0000256" key="1">
    <source>
        <dbReference type="ARBA" id="ARBA00004651"/>
    </source>
</evidence>
<accession>A0A2S1RCV7</accession>
<dbReference type="EMBL" id="CP015450">
    <property type="protein sequence ID" value="AWH94110.1"/>
    <property type="molecule type" value="Genomic_DNA"/>
</dbReference>
<feature type="transmembrane region" description="Helical" evidence="8">
    <location>
        <begin position="309"/>
        <end position="327"/>
    </location>
</feature>
<geneLocation type="plasmid" evidence="10 11">
    <name>unnamed1</name>
</geneLocation>
<feature type="transmembrane region" description="Helical" evidence="8">
    <location>
        <begin position="268"/>
        <end position="289"/>
    </location>
</feature>
<feature type="transmembrane region" description="Helical" evidence="8">
    <location>
        <begin position="166"/>
        <end position="189"/>
    </location>
</feature>
<feature type="transmembrane region" description="Helical" evidence="8">
    <location>
        <begin position="226"/>
        <end position="247"/>
    </location>
</feature>
<keyword evidence="2" id="KW-0813">Transport</keyword>
<feature type="transmembrane region" description="Helical" evidence="8">
    <location>
        <begin position="12"/>
        <end position="36"/>
    </location>
</feature>
<feature type="compositionally biased region" description="Basic and acidic residues" evidence="7">
    <location>
        <begin position="493"/>
        <end position="502"/>
    </location>
</feature>
<dbReference type="SUPFAM" id="SSF103473">
    <property type="entry name" value="MFS general substrate transporter"/>
    <property type="match status" value="1"/>
</dbReference>
<keyword evidence="6 8" id="KW-0472">Membrane</keyword>
<dbReference type="InterPro" id="IPR011701">
    <property type="entry name" value="MFS"/>
</dbReference>
<dbReference type="CDD" id="cd17321">
    <property type="entry name" value="MFS_MMR_MDR_like"/>
    <property type="match status" value="1"/>
</dbReference>
<keyword evidence="5 8" id="KW-1133">Transmembrane helix</keyword>
<dbReference type="AlphaFoldDB" id="A0A2S1RCV7"/>
<name>A0A2S1RCV7_9ACTN</name>
<evidence type="ECO:0000256" key="7">
    <source>
        <dbReference type="SAM" id="MobiDB-lite"/>
    </source>
</evidence>
<dbReference type="InterPro" id="IPR036259">
    <property type="entry name" value="MFS_trans_sf"/>
</dbReference>
<dbReference type="PROSITE" id="PS00216">
    <property type="entry name" value="SUGAR_TRANSPORT_1"/>
    <property type="match status" value="1"/>
</dbReference>
<dbReference type="OrthoDB" id="9781469at2"/>
<keyword evidence="4 8" id="KW-0812">Transmembrane</keyword>
<evidence type="ECO:0000256" key="2">
    <source>
        <dbReference type="ARBA" id="ARBA00022448"/>
    </source>
</evidence>
<evidence type="ECO:0000259" key="9">
    <source>
        <dbReference type="PROSITE" id="PS50850"/>
    </source>
</evidence>
<feature type="region of interest" description="Disordered" evidence="7">
    <location>
        <begin position="493"/>
        <end position="517"/>
    </location>
</feature>
<feature type="transmembrane region" description="Helical" evidence="8">
    <location>
        <begin position="81"/>
        <end position="100"/>
    </location>
</feature>
<evidence type="ECO:0000256" key="6">
    <source>
        <dbReference type="ARBA" id="ARBA00023136"/>
    </source>
</evidence>
<dbReference type="InterPro" id="IPR005829">
    <property type="entry name" value="Sugar_transporter_CS"/>
</dbReference>
<dbReference type="GO" id="GO:0022857">
    <property type="term" value="F:transmembrane transporter activity"/>
    <property type="evidence" value="ECO:0007669"/>
    <property type="project" value="InterPro"/>
</dbReference>
<proteinExistence type="predicted"/>
<evidence type="ECO:0000256" key="4">
    <source>
        <dbReference type="ARBA" id="ARBA00022692"/>
    </source>
</evidence>
<comment type="subcellular location">
    <subcellularLocation>
        <location evidence="1">Cell membrane</location>
        <topology evidence="1">Multi-pass membrane protein</topology>
    </subcellularLocation>
</comment>
<evidence type="ECO:0000256" key="8">
    <source>
        <dbReference type="SAM" id="Phobius"/>
    </source>
</evidence>
<organism evidence="10 11">
    <name type="scientific">Dietzia lutea</name>
    <dbReference type="NCBI Taxonomy" id="546160"/>
    <lineage>
        <taxon>Bacteria</taxon>
        <taxon>Bacillati</taxon>
        <taxon>Actinomycetota</taxon>
        <taxon>Actinomycetes</taxon>
        <taxon>Mycobacteriales</taxon>
        <taxon>Dietziaceae</taxon>
        <taxon>Dietzia</taxon>
    </lineage>
</organism>
<dbReference type="Gene3D" id="1.20.1250.20">
    <property type="entry name" value="MFS general substrate transporter like domains"/>
    <property type="match status" value="1"/>
</dbReference>
<evidence type="ECO:0000313" key="11">
    <source>
        <dbReference type="Proteomes" id="UP000244928"/>
    </source>
</evidence>
<dbReference type="Gene3D" id="1.20.1720.10">
    <property type="entry name" value="Multidrug resistance protein D"/>
    <property type="match status" value="1"/>
</dbReference>
<dbReference type="RefSeq" id="WP_108849402.1">
    <property type="nucleotide sequence ID" value="NZ_CP015450.1"/>
</dbReference>
<dbReference type="InterPro" id="IPR020846">
    <property type="entry name" value="MFS_dom"/>
</dbReference>
<dbReference type="PANTHER" id="PTHR42718">
    <property type="entry name" value="MAJOR FACILITATOR SUPERFAMILY MULTIDRUG TRANSPORTER MFSC"/>
    <property type="match status" value="1"/>
</dbReference>
<keyword evidence="10" id="KW-0614">Plasmid</keyword>
<evidence type="ECO:0000256" key="3">
    <source>
        <dbReference type="ARBA" id="ARBA00022475"/>
    </source>
</evidence>
<dbReference type="PANTHER" id="PTHR42718:SF47">
    <property type="entry name" value="METHYL VIOLOGEN RESISTANCE PROTEIN SMVA"/>
    <property type="match status" value="1"/>
</dbReference>
<feature type="transmembrane region" description="Helical" evidence="8">
    <location>
        <begin position="334"/>
        <end position="352"/>
    </location>
</feature>
<dbReference type="PRINTS" id="PR01036">
    <property type="entry name" value="TCRTETB"/>
</dbReference>
<keyword evidence="3" id="KW-1003">Cell membrane</keyword>
<gene>
    <name evidence="10" type="ORF">A6035_17295</name>
</gene>
<sequence>MTLHRELSSPRRWAALAVLVSAVLLLAIDATVLYLAVPSLTADLNPTANQILWIGDVYSLAIAGLLVTMGTLADRIGRKRLLMIGSAAFGLASLLGAFAPNAELLIMARLLLGVAGATIMPSTLSIIRAMFPDPTERTRAIAIWSAASAAGIAIGPLVGGALLENFWWGSVFLINIPVVLVTLTAGAFLIPESRDPNPGRFDIMSSFLSFGAIVPLVYAIKHGVDHGLDAITGGGLVLGVAVGAVFVRRQRRLTSPMIDVTLFRNPSFRGAVGANVVAIFALTGLLFFFSQYLQLARGLSPLRAGLAELPTAIASIAVVAIVGLALRRLGRGRAVAVALLVSAGGMALIAQAVDSAPLLLVCLSLIPVGLGVGLAMTLTTDAVVTAVPPRKAGAASAIAETAYELGVALGIAVLGSLVTVVYRSSLSLPAGSETPAVRESLASALQSVPAESHVADIAQAAFAQAIEKASLVAGLLLLVAAVIAWGTIPNDRGAAKDPHDEPGDSEQAAGDDAPVCG</sequence>